<name>A0A3B5KWC9_9TELE</name>
<protein>
    <recommendedName>
        <fullName evidence="1">UBC core domain-containing protein</fullName>
    </recommendedName>
</protein>
<dbReference type="SMART" id="SM00212">
    <property type="entry name" value="UBCc"/>
    <property type="match status" value="1"/>
</dbReference>
<evidence type="ECO:0000313" key="3">
    <source>
        <dbReference type="Proteomes" id="UP000261380"/>
    </source>
</evidence>
<organism evidence="2 3">
    <name type="scientific">Xiphophorus couchianus</name>
    <name type="common">Monterrey platyfish</name>
    <dbReference type="NCBI Taxonomy" id="32473"/>
    <lineage>
        <taxon>Eukaryota</taxon>
        <taxon>Metazoa</taxon>
        <taxon>Chordata</taxon>
        <taxon>Craniata</taxon>
        <taxon>Vertebrata</taxon>
        <taxon>Euteleostomi</taxon>
        <taxon>Actinopterygii</taxon>
        <taxon>Neopterygii</taxon>
        <taxon>Teleostei</taxon>
        <taxon>Neoteleostei</taxon>
        <taxon>Acanthomorphata</taxon>
        <taxon>Ovalentaria</taxon>
        <taxon>Atherinomorphae</taxon>
        <taxon>Cyprinodontiformes</taxon>
        <taxon>Poeciliidae</taxon>
        <taxon>Poeciliinae</taxon>
        <taxon>Xiphophorus</taxon>
    </lineage>
</organism>
<keyword evidence="3" id="KW-1185">Reference proteome</keyword>
<dbReference type="STRING" id="32473.ENSXCOP00000004423"/>
<dbReference type="Proteomes" id="UP000261380">
    <property type="component" value="Unplaced"/>
</dbReference>
<reference evidence="2" key="1">
    <citation type="submission" date="2025-08" db="UniProtKB">
        <authorList>
            <consortium name="Ensembl"/>
        </authorList>
    </citation>
    <scope>IDENTIFICATION</scope>
</reference>
<dbReference type="AlphaFoldDB" id="A0A3B5KWC9"/>
<dbReference type="Pfam" id="PF00179">
    <property type="entry name" value="UQ_con"/>
    <property type="match status" value="1"/>
</dbReference>
<feature type="domain" description="UBC core" evidence="1">
    <location>
        <begin position="1"/>
        <end position="136"/>
    </location>
</feature>
<dbReference type="InterPro" id="IPR000608">
    <property type="entry name" value="UBC"/>
</dbReference>
<sequence>INLLALSLRDGVFRCATATRFGEDMNFFCFAAFWKIVLEGPPDTPYEKGTFELYCQFGTEYPVKPPTVRFVTPIYHCNINNVGRICHNILDRNYNSLITMREILEAVFGLLMHPEPEDPLDREHYSYIDREGTQKS</sequence>
<evidence type="ECO:0000313" key="2">
    <source>
        <dbReference type="Ensembl" id="ENSXCOP00000004423.1"/>
    </source>
</evidence>
<evidence type="ECO:0000259" key="1">
    <source>
        <dbReference type="PROSITE" id="PS50127"/>
    </source>
</evidence>
<dbReference type="SUPFAM" id="SSF54495">
    <property type="entry name" value="UBC-like"/>
    <property type="match status" value="1"/>
</dbReference>
<reference evidence="2" key="2">
    <citation type="submission" date="2025-09" db="UniProtKB">
        <authorList>
            <consortium name="Ensembl"/>
        </authorList>
    </citation>
    <scope>IDENTIFICATION</scope>
</reference>
<dbReference type="InterPro" id="IPR016135">
    <property type="entry name" value="UBQ-conjugating_enzyme/RWD"/>
</dbReference>
<dbReference type="Ensembl" id="ENSXCOT00000004476.1">
    <property type="protein sequence ID" value="ENSXCOP00000004423.1"/>
    <property type="gene ID" value="ENSXCOG00000003492.1"/>
</dbReference>
<proteinExistence type="predicted"/>
<accession>A0A3B5KWC9</accession>
<dbReference type="Gene3D" id="3.10.110.10">
    <property type="entry name" value="Ubiquitin Conjugating Enzyme"/>
    <property type="match status" value="1"/>
</dbReference>
<dbReference type="PANTHER" id="PTHR24068">
    <property type="entry name" value="UBIQUITIN-CONJUGATING ENZYME E2"/>
    <property type="match status" value="1"/>
</dbReference>
<dbReference type="GeneTree" id="ENSGT00940000166520"/>
<dbReference type="PROSITE" id="PS50127">
    <property type="entry name" value="UBC_2"/>
    <property type="match status" value="1"/>
</dbReference>